<evidence type="ECO:0000259" key="1">
    <source>
        <dbReference type="Pfam" id="PF00149"/>
    </source>
</evidence>
<gene>
    <name evidence="2" type="ORF">PGLA2088_LOCUS49842</name>
</gene>
<sequence length="371" mass="40509">MSYDIMSSCGQIIFAQGISARVIFELRSSDSSFSPPSLVFSGVFKMMAQRMILNLGLAAVLLPSLLRAQLERGEAVELDLDDECQATRCALSALQVRSLQSHNSSANVIRILHLSDTHMLHDAIESKFPLPPADILIHTGDFANFGKDSELASANKWLGTLASRYKHVIVILGNHDWGCCSWPVAKAAVTAKDSSFWRSKFSNAHLLWSESVTVMGLKIYGSSWKGDQTLSYETGFGDIPSGTDILLTHGPAFGILDFCDHGPWGSSKELLSDILQARPRVHLFGHDHEQRGLWQRRGPHGPYVGGVEYHISRGSGPYATTGPPPAQYAPEVVSNNAMMSVPAYEGVPAHIAGPARLIVATRTNEEWHFSA</sequence>
<dbReference type="PANTHER" id="PTHR12905:SF0">
    <property type="entry name" value="CALCINEURIN-LIKE PHOSPHOESTERASE DOMAIN-CONTAINING PROTEIN"/>
    <property type="match status" value="1"/>
</dbReference>
<dbReference type="InterPro" id="IPR029052">
    <property type="entry name" value="Metallo-depent_PP-like"/>
</dbReference>
<dbReference type="Pfam" id="PF00149">
    <property type="entry name" value="Metallophos"/>
    <property type="match status" value="1"/>
</dbReference>
<dbReference type="Gene3D" id="3.60.21.10">
    <property type="match status" value="1"/>
</dbReference>
<dbReference type="AlphaFoldDB" id="A0A813LWG2"/>
<name>A0A813LWG2_POLGL</name>
<feature type="domain" description="Calcineurin-like phosphoesterase" evidence="1">
    <location>
        <begin position="109"/>
        <end position="289"/>
    </location>
</feature>
<protein>
    <recommendedName>
        <fullName evidence="1">Calcineurin-like phosphoesterase domain-containing protein</fullName>
    </recommendedName>
</protein>
<dbReference type="GO" id="GO:0016787">
    <property type="term" value="F:hydrolase activity"/>
    <property type="evidence" value="ECO:0007669"/>
    <property type="project" value="InterPro"/>
</dbReference>
<evidence type="ECO:0000313" key="3">
    <source>
        <dbReference type="Proteomes" id="UP000626109"/>
    </source>
</evidence>
<comment type="caution">
    <text evidence="2">The sequence shown here is derived from an EMBL/GenBank/DDBJ whole genome shotgun (WGS) entry which is preliminary data.</text>
</comment>
<dbReference type="PANTHER" id="PTHR12905">
    <property type="entry name" value="METALLOPHOSPHOESTERASE"/>
    <property type="match status" value="1"/>
</dbReference>
<proteinExistence type="predicted"/>
<evidence type="ECO:0000313" key="2">
    <source>
        <dbReference type="EMBL" id="CAE8740012.1"/>
    </source>
</evidence>
<dbReference type="Proteomes" id="UP000626109">
    <property type="component" value="Unassembled WGS sequence"/>
</dbReference>
<organism evidence="2 3">
    <name type="scientific">Polarella glacialis</name>
    <name type="common">Dinoflagellate</name>
    <dbReference type="NCBI Taxonomy" id="89957"/>
    <lineage>
        <taxon>Eukaryota</taxon>
        <taxon>Sar</taxon>
        <taxon>Alveolata</taxon>
        <taxon>Dinophyceae</taxon>
        <taxon>Suessiales</taxon>
        <taxon>Suessiaceae</taxon>
        <taxon>Polarella</taxon>
    </lineage>
</organism>
<reference evidence="2" key="1">
    <citation type="submission" date="2021-02" db="EMBL/GenBank/DDBJ databases">
        <authorList>
            <person name="Dougan E. K."/>
            <person name="Rhodes N."/>
            <person name="Thang M."/>
            <person name="Chan C."/>
        </authorList>
    </citation>
    <scope>NUCLEOTIDE SEQUENCE</scope>
</reference>
<dbReference type="InterPro" id="IPR004843">
    <property type="entry name" value="Calcineurin-like_PHP"/>
</dbReference>
<dbReference type="InterPro" id="IPR051693">
    <property type="entry name" value="UPF0046_metallophosphoest"/>
</dbReference>
<dbReference type="SUPFAM" id="SSF56300">
    <property type="entry name" value="Metallo-dependent phosphatases"/>
    <property type="match status" value="1"/>
</dbReference>
<dbReference type="EMBL" id="CAJNNW010037188">
    <property type="protein sequence ID" value="CAE8740012.1"/>
    <property type="molecule type" value="Genomic_DNA"/>
</dbReference>
<dbReference type="CDD" id="cd07379">
    <property type="entry name" value="MPP_239FB"/>
    <property type="match status" value="1"/>
</dbReference>
<accession>A0A813LWG2</accession>